<evidence type="ECO:0000259" key="1">
    <source>
        <dbReference type="Pfam" id="PF10551"/>
    </source>
</evidence>
<dbReference type="InterPro" id="IPR018289">
    <property type="entry name" value="MULE_transposase_dom"/>
</dbReference>
<evidence type="ECO:0000313" key="2">
    <source>
        <dbReference type="Proteomes" id="UP000887565"/>
    </source>
</evidence>
<accession>A0A915JEH2</accession>
<keyword evidence="2" id="KW-1185">Reference proteome</keyword>
<dbReference type="WBParaSite" id="nRc.2.0.1.t24210-RA">
    <property type="protein sequence ID" value="nRc.2.0.1.t24210-RA"/>
    <property type="gene ID" value="nRc.2.0.1.g24210"/>
</dbReference>
<feature type="domain" description="MULE transposase" evidence="1">
    <location>
        <begin position="73"/>
        <end position="144"/>
    </location>
</feature>
<protein>
    <submittedName>
        <fullName evidence="3">MULE transposase domain-containing protein</fullName>
    </submittedName>
</protein>
<name>A0A915JEH2_ROMCU</name>
<dbReference type="Proteomes" id="UP000887565">
    <property type="component" value="Unplaced"/>
</dbReference>
<sequence length="274" mass="31101">MSSEVLKRFRNPDQADAVETNLPEYKSAKSSLGPWFRQGRVAIEDPYDLPLEYQVSPEGFVQVYTIHAWGQYDNEALLVAHAVMCSKTAASYTYVFSQIRHKLETNHGNIGAIRFIHMDYEHAAHIAVQQVFPDVILQGCNFHFGQALNPKLQQLGLRNLWNDEGVTEMSKTNYKLNVIGEWIGCLKALSMLPICLIGPAFTTILVYPPDQPDNTMWAKLLAFGEYSENTWLNGQYPTTIWSQWNNAGPCTTNHAEGYHNCLNMTDLRDMHLAM</sequence>
<proteinExistence type="predicted"/>
<organism evidence="2 3">
    <name type="scientific">Romanomermis culicivorax</name>
    <name type="common">Nematode worm</name>
    <dbReference type="NCBI Taxonomy" id="13658"/>
    <lineage>
        <taxon>Eukaryota</taxon>
        <taxon>Metazoa</taxon>
        <taxon>Ecdysozoa</taxon>
        <taxon>Nematoda</taxon>
        <taxon>Enoplea</taxon>
        <taxon>Dorylaimia</taxon>
        <taxon>Mermithida</taxon>
        <taxon>Mermithoidea</taxon>
        <taxon>Mermithidae</taxon>
        <taxon>Romanomermis</taxon>
    </lineage>
</organism>
<dbReference type="Pfam" id="PF10551">
    <property type="entry name" value="MULE"/>
    <property type="match status" value="1"/>
</dbReference>
<dbReference type="AlphaFoldDB" id="A0A915JEH2"/>
<evidence type="ECO:0000313" key="3">
    <source>
        <dbReference type="WBParaSite" id="nRc.2.0.1.t24210-RA"/>
    </source>
</evidence>
<reference evidence="3" key="1">
    <citation type="submission" date="2022-11" db="UniProtKB">
        <authorList>
            <consortium name="WormBaseParasite"/>
        </authorList>
    </citation>
    <scope>IDENTIFICATION</scope>
</reference>